<dbReference type="GO" id="GO:0106415">
    <property type="term" value="F:muramoyltetrapeptide carboxypeptidase activity"/>
    <property type="evidence" value="ECO:0007669"/>
    <property type="project" value="UniProtKB-EC"/>
</dbReference>
<proteinExistence type="inferred from homology"/>
<dbReference type="PANTHER" id="PTHR30237">
    <property type="entry name" value="MURAMOYLTETRAPEPTIDE CARBOXYPEPTIDASE"/>
    <property type="match status" value="1"/>
</dbReference>
<reference evidence="9" key="1">
    <citation type="submission" date="2020-02" db="EMBL/GenBank/DDBJ databases">
        <authorList>
            <person name="Meier V. D."/>
        </authorList>
    </citation>
    <scope>NUCLEOTIDE SEQUENCE</scope>
    <source>
        <strain evidence="9">AVDCRST_MAG68</strain>
    </source>
</reference>
<dbReference type="PIRSF" id="PIRSF028757">
    <property type="entry name" value="LD-carboxypeptidase"/>
    <property type="match status" value="1"/>
</dbReference>
<feature type="domain" description="LD-carboxypeptidase N-terminal" evidence="7">
    <location>
        <begin position="13"/>
        <end position="128"/>
    </location>
</feature>
<keyword evidence="3" id="KW-0645">Protease</keyword>
<feature type="domain" description="LD-carboxypeptidase C-terminal" evidence="8">
    <location>
        <begin position="177"/>
        <end position="292"/>
    </location>
</feature>
<keyword evidence="4 9" id="KW-0378">Hydrolase</keyword>
<dbReference type="InterPro" id="IPR029062">
    <property type="entry name" value="Class_I_gatase-like"/>
</dbReference>
<dbReference type="InterPro" id="IPR003507">
    <property type="entry name" value="S66_fam"/>
</dbReference>
<evidence type="ECO:0000256" key="3">
    <source>
        <dbReference type="ARBA" id="ARBA00022670"/>
    </source>
</evidence>
<evidence type="ECO:0000259" key="8">
    <source>
        <dbReference type="Pfam" id="PF17676"/>
    </source>
</evidence>
<protein>
    <submittedName>
        <fullName evidence="9">Muramoyltetrapeptide carboxypeptidase</fullName>
        <ecNumber evidence="9">3.4.17.13</ecNumber>
    </submittedName>
</protein>
<dbReference type="EC" id="3.4.17.13" evidence="9"/>
<dbReference type="InterPro" id="IPR040449">
    <property type="entry name" value="Peptidase_S66_N"/>
</dbReference>
<feature type="active site" description="Charge relay system" evidence="6">
    <location>
        <position position="277"/>
    </location>
</feature>
<keyword evidence="2 9" id="KW-0121">Carboxypeptidase</keyword>
<dbReference type="EMBL" id="CADCTW010000079">
    <property type="protein sequence ID" value="CAA9313376.1"/>
    <property type="molecule type" value="Genomic_DNA"/>
</dbReference>
<dbReference type="Pfam" id="PF17676">
    <property type="entry name" value="Peptidase_S66C"/>
    <property type="match status" value="1"/>
</dbReference>
<dbReference type="SUPFAM" id="SSF52317">
    <property type="entry name" value="Class I glutamine amidotransferase-like"/>
    <property type="match status" value="1"/>
</dbReference>
<gene>
    <name evidence="9" type="ORF">AVDCRST_MAG68-1390</name>
</gene>
<name>A0A6J4KS13_9BACT</name>
<dbReference type="Gene3D" id="3.50.30.60">
    <property type="entry name" value="LD-carboxypeptidase A C-terminal domain-like"/>
    <property type="match status" value="1"/>
</dbReference>
<keyword evidence="5" id="KW-0720">Serine protease</keyword>
<sequence>MIRPPRLREGARIALVAPAGPLAEGAVERAEERVRSWGWVPVVGEHARARTGFLAGGDEARAADFNAALRDPSNDALWCLRGGYGTMRILDALDWGALAARPRPVIGFSDNTAIHLAIQRLGAVSFHGPHPATVDLNDFSRDSLLRAVADDAPAGVLPFPAGSPGRAETITPGTADGPLVGGNLSLVAATLGTPYAIRAEGALLFLEEVGESSYRLDRLLTQLRLAGVLDGVAGVVVGAFTEAPDEGNAAMPSSADVLRERLGDLGVPVAMGFPFGHVEDNWTLPMGVRARLDADAGTLELVQAAVGPAGPHPAA</sequence>
<feature type="active site" description="Charge relay system" evidence="6">
    <location>
        <position position="207"/>
    </location>
</feature>
<organism evidence="9">
    <name type="scientific">uncultured Gemmatimonadota bacterium</name>
    <dbReference type="NCBI Taxonomy" id="203437"/>
    <lineage>
        <taxon>Bacteria</taxon>
        <taxon>Pseudomonadati</taxon>
        <taxon>Gemmatimonadota</taxon>
        <taxon>environmental samples</taxon>
    </lineage>
</organism>
<dbReference type="GO" id="GO:0008236">
    <property type="term" value="F:serine-type peptidase activity"/>
    <property type="evidence" value="ECO:0007669"/>
    <property type="project" value="UniProtKB-KW"/>
</dbReference>
<evidence type="ECO:0000256" key="6">
    <source>
        <dbReference type="PIRSR" id="PIRSR028757-1"/>
    </source>
</evidence>
<dbReference type="AlphaFoldDB" id="A0A6J4KS13"/>
<dbReference type="CDD" id="cd07025">
    <property type="entry name" value="Peptidase_S66"/>
    <property type="match status" value="1"/>
</dbReference>
<dbReference type="InterPro" id="IPR027478">
    <property type="entry name" value="LdcA_N"/>
</dbReference>
<dbReference type="PANTHER" id="PTHR30237:SF2">
    <property type="entry name" value="MUREIN TETRAPEPTIDE CARBOXYPEPTIDASE"/>
    <property type="match status" value="1"/>
</dbReference>
<dbReference type="GO" id="GO:0006508">
    <property type="term" value="P:proteolysis"/>
    <property type="evidence" value="ECO:0007669"/>
    <property type="project" value="UniProtKB-KW"/>
</dbReference>
<evidence type="ECO:0000256" key="1">
    <source>
        <dbReference type="ARBA" id="ARBA00010233"/>
    </source>
</evidence>
<dbReference type="InterPro" id="IPR040921">
    <property type="entry name" value="Peptidase_S66C"/>
</dbReference>
<evidence type="ECO:0000313" key="9">
    <source>
        <dbReference type="EMBL" id="CAA9313376.1"/>
    </source>
</evidence>
<dbReference type="InterPro" id="IPR027461">
    <property type="entry name" value="Carboxypeptidase_A_C_sf"/>
</dbReference>
<feature type="active site" description="Nucleophile" evidence="6">
    <location>
        <position position="109"/>
    </location>
</feature>
<dbReference type="SUPFAM" id="SSF141986">
    <property type="entry name" value="LD-carboxypeptidase A C-terminal domain-like"/>
    <property type="match status" value="1"/>
</dbReference>
<dbReference type="Gene3D" id="3.40.50.10740">
    <property type="entry name" value="Class I glutamine amidotransferase-like"/>
    <property type="match status" value="1"/>
</dbReference>
<dbReference type="Pfam" id="PF02016">
    <property type="entry name" value="Peptidase_S66"/>
    <property type="match status" value="1"/>
</dbReference>
<evidence type="ECO:0000259" key="7">
    <source>
        <dbReference type="Pfam" id="PF02016"/>
    </source>
</evidence>
<comment type="similarity">
    <text evidence="1">Belongs to the peptidase S66 family.</text>
</comment>
<accession>A0A6J4KS13</accession>
<evidence type="ECO:0000256" key="2">
    <source>
        <dbReference type="ARBA" id="ARBA00022645"/>
    </source>
</evidence>
<evidence type="ECO:0000256" key="4">
    <source>
        <dbReference type="ARBA" id="ARBA00022801"/>
    </source>
</evidence>
<evidence type="ECO:0000256" key="5">
    <source>
        <dbReference type="ARBA" id="ARBA00022825"/>
    </source>
</evidence>